<evidence type="ECO:0000256" key="6">
    <source>
        <dbReference type="SAM" id="MobiDB-lite"/>
    </source>
</evidence>
<evidence type="ECO:0000313" key="7">
    <source>
        <dbReference type="EMBL" id="KAI8584520.1"/>
    </source>
</evidence>
<evidence type="ECO:0000256" key="5">
    <source>
        <dbReference type="ARBA" id="ARBA00023242"/>
    </source>
</evidence>
<dbReference type="CDD" id="cd07979">
    <property type="entry name" value="HFD_TAF9"/>
    <property type="match status" value="1"/>
</dbReference>
<comment type="caution">
    <text evidence="7">The sequence shown here is derived from an EMBL/GenBank/DDBJ whole genome shotgun (WGS) entry which is preliminary data.</text>
</comment>
<accession>A0AAD5HHG7</accession>
<sequence length="205" mass="23190">MNRQRQQQRDSGQQQPRDAKIISLLLQSHGVHDFDPKVVHQLLEFAHRYTSDVFQDALVYAEHAGRQDIDLADVQLAVQGRVSHSFTAPPPREFLLELAQEKNKVPLPLIPEKYGIRLPHEKHCLTAINFQVTPNAPPPPKNLVSKPSADDSQTIPQRTMSEDADMPDYQAEEASLSYPGPDQDNSILSNSKRGRETMEDDDYDD</sequence>
<dbReference type="RefSeq" id="XP_051449524.1">
    <property type="nucleotide sequence ID" value="XM_051584920.1"/>
</dbReference>
<dbReference type="SUPFAM" id="SSF47113">
    <property type="entry name" value="Histone-fold"/>
    <property type="match status" value="1"/>
</dbReference>
<dbReference type="PANTHER" id="PTHR48068">
    <property type="entry name" value="TAF9 RNA POLYMERASE II, TATA BOX-BINDING PROTEIN (TBP)-ASSOCIATED FACTOR"/>
    <property type="match status" value="1"/>
</dbReference>
<dbReference type="InterPro" id="IPR003162">
    <property type="entry name" value="TFIID-31"/>
</dbReference>
<dbReference type="Pfam" id="PF02291">
    <property type="entry name" value="TFIID-31kDa"/>
    <property type="match status" value="1"/>
</dbReference>
<dbReference type="GO" id="GO:0016251">
    <property type="term" value="F:RNA polymerase II general transcription initiation factor activity"/>
    <property type="evidence" value="ECO:0007669"/>
    <property type="project" value="TreeGrafter"/>
</dbReference>
<comment type="subcellular location">
    <subcellularLocation>
        <location evidence="1">Nucleus</location>
    </subcellularLocation>
</comment>
<dbReference type="GO" id="GO:0046982">
    <property type="term" value="F:protein heterodimerization activity"/>
    <property type="evidence" value="ECO:0007669"/>
    <property type="project" value="InterPro"/>
</dbReference>
<proteinExistence type="inferred from homology"/>
<dbReference type="GO" id="GO:0005669">
    <property type="term" value="C:transcription factor TFIID complex"/>
    <property type="evidence" value="ECO:0007669"/>
    <property type="project" value="TreeGrafter"/>
</dbReference>
<name>A0AAD5HHG7_UMBRA</name>
<dbReference type="GO" id="GO:0000124">
    <property type="term" value="C:SAGA complex"/>
    <property type="evidence" value="ECO:0007669"/>
    <property type="project" value="TreeGrafter"/>
</dbReference>
<keyword evidence="4" id="KW-0804">Transcription</keyword>
<gene>
    <name evidence="7" type="ORF">K450DRAFT_216744</name>
</gene>
<feature type="compositionally biased region" description="Polar residues" evidence="6">
    <location>
        <begin position="150"/>
        <end position="159"/>
    </location>
</feature>
<dbReference type="GO" id="GO:0051123">
    <property type="term" value="P:RNA polymerase II preinitiation complex assembly"/>
    <property type="evidence" value="ECO:0007669"/>
    <property type="project" value="TreeGrafter"/>
</dbReference>
<comment type="similarity">
    <text evidence="2">Belongs to the TAF9 family.</text>
</comment>
<evidence type="ECO:0000256" key="1">
    <source>
        <dbReference type="ARBA" id="ARBA00004123"/>
    </source>
</evidence>
<evidence type="ECO:0000313" key="8">
    <source>
        <dbReference type="Proteomes" id="UP001206595"/>
    </source>
</evidence>
<dbReference type="Gene3D" id="1.10.20.10">
    <property type="entry name" value="Histone, subunit A"/>
    <property type="match status" value="1"/>
</dbReference>
<dbReference type="InterPro" id="IPR051431">
    <property type="entry name" value="TFIID_subunit_9"/>
</dbReference>
<dbReference type="GeneID" id="75910270"/>
<organism evidence="7 8">
    <name type="scientific">Umbelopsis ramanniana AG</name>
    <dbReference type="NCBI Taxonomy" id="1314678"/>
    <lineage>
        <taxon>Eukaryota</taxon>
        <taxon>Fungi</taxon>
        <taxon>Fungi incertae sedis</taxon>
        <taxon>Mucoromycota</taxon>
        <taxon>Mucoromycotina</taxon>
        <taxon>Umbelopsidomycetes</taxon>
        <taxon>Umbelopsidales</taxon>
        <taxon>Umbelopsidaceae</taxon>
        <taxon>Umbelopsis</taxon>
    </lineage>
</organism>
<reference evidence="7" key="2">
    <citation type="journal article" date="2022" name="Proc. Natl. Acad. Sci. U.S.A.">
        <title>Diploid-dominant life cycles characterize the early evolution of Fungi.</title>
        <authorList>
            <person name="Amses K.R."/>
            <person name="Simmons D.R."/>
            <person name="Longcore J.E."/>
            <person name="Mondo S.J."/>
            <person name="Seto K."/>
            <person name="Jeronimo G.H."/>
            <person name="Bonds A.E."/>
            <person name="Quandt C.A."/>
            <person name="Davis W.J."/>
            <person name="Chang Y."/>
            <person name="Federici B.A."/>
            <person name="Kuo A."/>
            <person name="LaButti K."/>
            <person name="Pangilinan J."/>
            <person name="Andreopoulos W."/>
            <person name="Tritt A."/>
            <person name="Riley R."/>
            <person name="Hundley H."/>
            <person name="Johnson J."/>
            <person name="Lipzen A."/>
            <person name="Barry K."/>
            <person name="Lang B.F."/>
            <person name="Cuomo C.A."/>
            <person name="Buchler N.E."/>
            <person name="Grigoriev I.V."/>
            <person name="Spatafora J.W."/>
            <person name="Stajich J.E."/>
            <person name="James T.Y."/>
        </authorList>
    </citation>
    <scope>NUCLEOTIDE SEQUENCE</scope>
    <source>
        <strain evidence="7">AG</strain>
    </source>
</reference>
<keyword evidence="3" id="KW-0805">Transcription regulation</keyword>
<evidence type="ECO:0000256" key="2">
    <source>
        <dbReference type="ARBA" id="ARBA00007646"/>
    </source>
</evidence>
<dbReference type="AlphaFoldDB" id="A0AAD5HHG7"/>
<feature type="region of interest" description="Disordered" evidence="6">
    <location>
        <begin position="131"/>
        <end position="205"/>
    </location>
</feature>
<dbReference type="PANTHER" id="PTHR48068:SF4">
    <property type="entry name" value="TATA-BOX BINDING PROTEIN ASSOCIATED FACTOR 9"/>
    <property type="match status" value="1"/>
</dbReference>
<reference evidence="7" key="1">
    <citation type="submission" date="2021-06" db="EMBL/GenBank/DDBJ databases">
        <authorList>
            <consortium name="DOE Joint Genome Institute"/>
            <person name="Mondo S.J."/>
            <person name="Amses K.R."/>
            <person name="Simmons D.R."/>
            <person name="Longcore J.E."/>
            <person name="Seto K."/>
            <person name="Alves G.H."/>
            <person name="Bonds A.E."/>
            <person name="Quandt C.A."/>
            <person name="Davis W.J."/>
            <person name="Chang Y."/>
            <person name="Letcher P.M."/>
            <person name="Powell M.J."/>
            <person name="Kuo A."/>
            <person name="Labutti K."/>
            <person name="Pangilinan J."/>
            <person name="Andreopoulos W."/>
            <person name="Tritt A."/>
            <person name="Riley R."/>
            <person name="Hundley H."/>
            <person name="Johnson J."/>
            <person name="Lipzen A."/>
            <person name="Barry K."/>
            <person name="Berbee M.L."/>
            <person name="Buchler N.E."/>
            <person name="Grigoriev I.V."/>
            <person name="Spatafora J.W."/>
            <person name="Stajich J.E."/>
            <person name="James T.Y."/>
        </authorList>
    </citation>
    <scope>NUCLEOTIDE SEQUENCE</scope>
    <source>
        <strain evidence="7">AG</strain>
    </source>
</reference>
<evidence type="ECO:0008006" key="9">
    <source>
        <dbReference type="Google" id="ProtNLM"/>
    </source>
</evidence>
<protein>
    <recommendedName>
        <fullName evidence="9">Transcription initiation factor TFIID subunit 9</fullName>
    </recommendedName>
</protein>
<dbReference type="InterPro" id="IPR009072">
    <property type="entry name" value="Histone-fold"/>
</dbReference>
<keyword evidence="5" id="KW-0539">Nucleus</keyword>
<evidence type="ECO:0000256" key="3">
    <source>
        <dbReference type="ARBA" id="ARBA00023015"/>
    </source>
</evidence>
<dbReference type="GO" id="GO:0003713">
    <property type="term" value="F:transcription coactivator activity"/>
    <property type="evidence" value="ECO:0007669"/>
    <property type="project" value="TreeGrafter"/>
</dbReference>
<keyword evidence="8" id="KW-1185">Reference proteome</keyword>
<dbReference type="Proteomes" id="UP001206595">
    <property type="component" value="Unassembled WGS sequence"/>
</dbReference>
<dbReference type="EMBL" id="MU620892">
    <property type="protein sequence ID" value="KAI8584520.1"/>
    <property type="molecule type" value="Genomic_DNA"/>
</dbReference>
<evidence type="ECO:0000256" key="4">
    <source>
        <dbReference type="ARBA" id="ARBA00023163"/>
    </source>
</evidence>